<dbReference type="OrthoDB" id="2943660at2759"/>
<dbReference type="InterPro" id="IPR053187">
    <property type="entry name" value="Notoamide_regulator"/>
</dbReference>
<reference evidence="1 2" key="1">
    <citation type="submission" date="2017-06" db="EMBL/GenBank/DDBJ databases">
        <title>Ant-infecting Ophiocordyceps genomes reveal a high diversity of potential behavioral manipulation genes and a possible major role for enterotoxins.</title>
        <authorList>
            <person name="De Bekker C."/>
            <person name="Evans H.C."/>
            <person name="Brachmann A."/>
            <person name="Hughes D.P."/>
        </authorList>
    </citation>
    <scope>NUCLEOTIDE SEQUENCE [LARGE SCALE GENOMIC DNA]</scope>
    <source>
        <strain evidence="1 2">1348a</strain>
    </source>
</reference>
<comment type="caution">
    <text evidence="1">The sequence shown here is derived from an EMBL/GenBank/DDBJ whole genome shotgun (WGS) entry which is preliminary data.</text>
</comment>
<keyword evidence="2" id="KW-1185">Reference proteome</keyword>
<name>A0A2C5XV79_9HYPO</name>
<dbReference type="CDD" id="cd12148">
    <property type="entry name" value="fungal_TF_MHR"/>
    <property type="match status" value="1"/>
</dbReference>
<dbReference type="PANTHER" id="PTHR47256">
    <property type="entry name" value="ZN(II)2CYS6 TRANSCRIPTION FACTOR (EUROFUNG)-RELATED"/>
    <property type="match status" value="1"/>
</dbReference>
<dbReference type="Proteomes" id="UP000224854">
    <property type="component" value="Unassembled WGS sequence"/>
</dbReference>
<dbReference type="AlphaFoldDB" id="A0A2C5XV79"/>
<proteinExistence type="predicted"/>
<protein>
    <recommendedName>
        <fullName evidence="3">Transcription factor domain-containing protein</fullName>
    </recommendedName>
</protein>
<dbReference type="EMBL" id="NJEU01001912">
    <property type="protein sequence ID" value="PHH59346.1"/>
    <property type="molecule type" value="Genomic_DNA"/>
</dbReference>
<evidence type="ECO:0000313" key="2">
    <source>
        <dbReference type="Proteomes" id="UP000224854"/>
    </source>
</evidence>
<evidence type="ECO:0008006" key="3">
    <source>
        <dbReference type="Google" id="ProtNLM"/>
    </source>
</evidence>
<sequence>MLQRLNLADCFTQPQVAQDPAIRLRERRIMSKALWGFFCFESLASYVYLQQSLLGPPNVARCFDQDAASDNVDIFGKPFTSASPLPPFVPGILDATCDLSVALYKVMQWNAKSEDVGDEADVANRRQFYTDIQGWKQRLPRHLTAEDNFTPQTCYLHVYANEVAISILRPMHGKTLFNKAQHLFAGDMLIACAMADVNMSKQYIDTFRLVDYSAMLLCGVYNAALIFVASLDEPRATHGFVRACHMVRQIARHMPVARCVLKAIMAMAWSLDFAIPARSLPYFQGLQGVANGLADIPIAFAVPSSKALPSTAEGEQEGRLELTDMGKLLARWNAIAFD</sequence>
<gene>
    <name evidence="1" type="ORF">CDD82_2507</name>
</gene>
<organism evidence="1 2">
    <name type="scientific">Ophiocordyceps australis</name>
    <dbReference type="NCBI Taxonomy" id="1399860"/>
    <lineage>
        <taxon>Eukaryota</taxon>
        <taxon>Fungi</taxon>
        <taxon>Dikarya</taxon>
        <taxon>Ascomycota</taxon>
        <taxon>Pezizomycotina</taxon>
        <taxon>Sordariomycetes</taxon>
        <taxon>Hypocreomycetidae</taxon>
        <taxon>Hypocreales</taxon>
        <taxon>Ophiocordycipitaceae</taxon>
        <taxon>Ophiocordyceps</taxon>
    </lineage>
</organism>
<evidence type="ECO:0000313" key="1">
    <source>
        <dbReference type="EMBL" id="PHH59346.1"/>
    </source>
</evidence>
<accession>A0A2C5XV79</accession>
<dbReference type="PANTHER" id="PTHR47256:SF10">
    <property type="entry name" value="ZN(II)2CYS6 TRANSCRIPTION FACTOR (EUROFUNG)"/>
    <property type="match status" value="1"/>
</dbReference>